<sequence length="103" mass="11933">MREELEKVYPQIMTKIRFELSAKPSKQEKKDQGKSGFVPVAARWVIERSNAWMERCKILVKNFERTLANATAKVNLCFIRLMVKRLAAPSKMSNGFYTAAIFF</sequence>
<evidence type="ECO:0000313" key="1">
    <source>
        <dbReference type="EMBL" id="AUB42545.1"/>
    </source>
</evidence>
<name>A0A2K8T675_9NOSO</name>
<gene>
    <name evidence="1" type="ORF">COO91_08687</name>
</gene>
<dbReference type="KEGG" id="nfl:COO91_08687"/>
<dbReference type="EMBL" id="CP024785">
    <property type="protein sequence ID" value="AUB42545.1"/>
    <property type="molecule type" value="Genomic_DNA"/>
</dbReference>
<dbReference type="PANTHER" id="PTHR30007:SF0">
    <property type="entry name" value="TRANSPOSASE"/>
    <property type="match status" value="1"/>
</dbReference>
<reference evidence="1 2" key="1">
    <citation type="submission" date="2017-11" db="EMBL/GenBank/DDBJ databases">
        <title>Complete genome of a free-living desiccation-tolerant cyanobacterium and its photosynthetic adaptation to extreme terrestrial habitat.</title>
        <authorList>
            <person name="Shang J."/>
        </authorList>
    </citation>
    <scope>NUCLEOTIDE SEQUENCE [LARGE SCALE GENOMIC DNA]</scope>
    <source>
        <strain evidence="1 2">CCNUN1</strain>
    </source>
</reference>
<protein>
    <submittedName>
        <fullName evidence="1">Transposase</fullName>
    </submittedName>
</protein>
<organism evidence="1 2">
    <name type="scientific">Nostoc flagelliforme CCNUN1</name>
    <dbReference type="NCBI Taxonomy" id="2038116"/>
    <lineage>
        <taxon>Bacteria</taxon>
        <taxon>Bacillati</taxon>
        <taxon>Cyanobacteriota</taxon>
        <taxon>Cyanophyceae</taxon>
        <taxon>Nostocales</taxon>
        <taxon>Nostocaceae</taxon>
        <taxon>Nostoc</taxon>
    </lineage>
</organism>
<dbReference type="AlphaFoldDB" id="A0A2K8T675"/>
<accession>A0A2K8T675</accession>
<dbReference type="Proteomes" id="UP000232003">
    <property type="component" value="Chromosome"/>
</dbReference>
<proteinExistence type="predicted"/>
<dbReference type="PANTHER" id="PTHR30007">
    <property type="entry name" value="PHP DOMAIN PROTEIN"/>
    <property type="match status" value="1"/>
</dbReference>
<evidence type="ECO:0000313" key="2">
    <source>
        <dbReference type="Proteomes" id="UP000232003"/>
    </source>
</evidence>
<keyword evidence="2" id="KW-1185">Reference proteome</keyword>